<evidence type="ECO:0000313" key="9">
    <source>
        <dbReference type="EMBL" id="ODQ68244.1"/>
    </source>
</evidence>
<dbReference type="AlphaFoldDB" id="A0A1E3PSL3"/>
<evidence type="ECO:0000256" key="6">
    <source>
        <dbReference type="ARBA" id="ARBA00023242"/>
    </source>
</evidence>
<dbReference type="SMART" id="SM00451">
    <property type="entry name" value="ZnF_U1"/>
    <property type="match status" value="1"/>
</dbReference>
<evidence type="ECO:0000313" key="10">
    <source>
        <dbReference type="Proteomes" id="UP000095009"/>
    </source>
</evidence>
<dbReference type="GO" id="GO:0030627">
    <property type="term" value="F:pre-mRNA 5'-splice site binding"/>
    <property type="evidence" value="ECO:0007669"/>
    <property type="project" value="InterPro"/>
</dbReference>
<dbReference type="InterPro" id="IPR013085">
    <property type="entry name" value="U1-CZ_Znf_C2H2"/>
</dbReference>
<evidence type="ECO:0000256" key="5">
    <source>
        <dbReference type="ARBA" id="ARBA00022884"/>
    </source>
</evidence>
<sequence length="127" mass="14297">MPRYYCDYCGTTLTHDSKSVRKAHSVGKSHIRYVIEYYETVAKEDGLFPRDLPSLVDQSTKRSVTLDQSSELVYYNQGAPGFETPKVYGEDNRLVSDDQLHEIPPPATLAGMPLVPQGFYNTYGAEI</sequence>
<keyword evidence="2" id="KW-0479">Metal-binding</keyword>
<dbReference type="GO" id="GO:0005685">
    <property type="term" value="C:U1 snRNP"/>
    <property type="evidence" value="ECO:0007669"/>
    <property type="project" value="InterPro"/>
</dbReference>
<protein>
    <submittedName>
        <fullName evidence="9">Zf-U1-domain-containing protein</fullName>
    </submittedName>
</protein>
<dbReference type="PANTHER" id="PTHR31148">
    <property type="entry name" value="U1 SMALL NUCLEAR RIBONUCLEOPROTEIN C"/>
    <property type="match status" value="1"/>
</dbReference>
<keyword evidence="10" id="KW-1185">Reference proteome</keyword>
<dbReference type="GO" id="GO:0000395">
    <property type="term" value="P:mRNA 5'-splice site recognition"/>
    <property type="evidence" value="ECO:0007669"/>
    <property type="project" value="InterPro"/>
</dbReference>
<dbReference type="InterPro" id="IPR003604">
    <property type="entry name" value="Matrin/U1-like-C_Znf_C2H2"/>
</dbReference>
<dbReference type="InterPro" id="IPR000690">
    <property type="entry name" value="Matrin/U1-C_Znf_C2H2"/>
</dbReference>
<dbReference type="GO" id="GO:0008270">
    <property type="term" value="F:zinc ion binding"/>
    <property type="evidence" value="ECO:0007669"/>
    <property type="project" value="UniProtKB-KW"/>
</dbReference>
<evidence type="ECO:0000256" key="1">
    <source>
        <dbReference type="ARBA" id="ARBA00004123"/>
    </source>
</evidence>
<keyword evidence="6" id="KW-0539">Nucleus</keyword>
<dbReference type="InterPro" id="IPR017340">
    <property type="entry name" value="U1_snRNP-C"/>
</dbReference>
<keyword evidence="3" id="KW-0863">Zinc-finger</keyword>
<dbReference type="EMBL" id="KV454406">
    <property type="protein sequence ID" value="ODQ68244.1"/>
    <property type="molecule type" value="Genomic_DNA"/>
</dbReference>
<dbReference type="STRING" id="857566.A0A1E3PSL3"/>
<dbReference type="Pfam" id="PF06220">
    <property type="entry name" value="zf-U1"/>
    <property type="match status" value="1"/>
</dbReference>
<dbReference type="Gene3D" id="3.30.160.60">
    <property type="entry name" value="Classic Zinc Finger"/>
    <property type="match status" value="1"/>
</dbReference>
<dbReference type="SUPFAM" id="SSF57667">
    <property type="entry name" value="beta-beta-alpha zinc fingers"/>
    <property type="match status" value="1"/>
</dbReference>
<dbReference type="PANTHER" id="PTHR31148:SF1">
    <property type="entry name" value="U1 SMALL NUCLEAR RIBONUCLEOPROTEIN C"/>
    <property type="match status" value="1"/>
</dbReference>
<organism evidence="9 10">
    <name type="scientific">Nadsonia fulvescens var. elongata DSM 6958</name>
    <dbReference type="NCBI Taxonomy" id="857566"/>
    <lineage>
        <taxon>Eukaryota</taxon>
        <taxon>Fungi</taxon>
        <taxon>Dikarya</taxon>
        <taxon>Ascomycota</taxon>
        <taxon>Saccharomycotina</taxon>
        <taxon>Dipodascomycetes</taxon>
        <taxon>Dipodascales</taxon>
        <taxon>Dipodascales incertae sedis</taxon>
        <taxon>Nadsonia</taxon>
    </lineage>
</organism>
<accession>A0A1E3PSL3</accession>
<proteinExistence type="predicted"/>
<reference evidence="9 10" key="1">
    <citation type="journal article" date="2016" name="Proc. Natl. Acad. Sci. U.S.A.">
        <title>Comparative genomics of biotechnologically important yeasts.</title>
        <authorList>
            <person name="Riley R."/>
            <person name="Haridas S."/>
            <person name="Wolfe K.H."/>
            <person name="Lopes M.R."/>
            <person name="Hittinger C.T."/>
            <person name="Goeker M."/>
            <person name="Salamov A.A."/>
            <person name="Wisecaver J.H."/>
            <person name="Long T.M."/>
            <person name="Calvey C.H."/>
            <person name="Aerts A.L."/>
            <person name="Barry K.W."/>
            <person name="Choi C."/>
            <person name="Clum A."/>
            <person name="Coughlan A.Y."/>
            <person name="Deshpande S."/>
            <person name="Douglass A.P."/>
            <person name="Hanson S.J."/>
            <person name="Klenk H.-P."/>
            <person name="LaButti K.M."/>
            <person name="Lapidus A."/>
            <person name="Lindquist E.A."/>
            <person name="Lipzen A.M."/>
            <person name="Meier-Kolthoff J.P."/>
            <person name="Ohm R.A."/>
            <person name="Otillar R.P."/>
            <person name="Pangilinan J.L."/>
            <person name="Peng Y."/>
            <person name="Rokas A."/>
            <person name="Rosa C.A."/>
            <person name="Scheuner C."/>
            <person name="Sibirny A.A."/>
            <person name="Slot J.C."/>
            <person name="Stielow J.B."/>
            <person name="Sun H."/>
            <person name="Kurtzman C.P."/>
            <person name="Blackwell M."/>
            <person name="Grigoriev I.V."/>
            <person name="Jeffries T.W."/>
        </authorList>
    </citation>
    <scope>NUCLEOTIDE SEQUENCE [LARGE SCALE GENOMIC DNA]</scope>
    <source>
        <strain evidence="9 10">DSM 6958</strain>
    </source>
</reference>
<keyword evidence="7" id="KW-0687">Ribonucleoprotein</keyword>
<keyword evidence="5" id="KW-0694">RNA-binding</keyword>
<comment type="subcellular location">
    <subcellularLocation>
        <location evidence="1">Nucleus</location>
    </subcellularLocation>
</comment>
<gene>
    <name evidence="9" type="ORF">NADFUDRAFT_81266</name>
</gene>
<feature type="domain" description="Matrin-type" evidence="8">
    <location>
        <begin position="4"/>
        <end position="36"/>
    </location>
</feature>
<evidence type="ECO:0000256" key="3">
    <source>
        <dbReference type="ARBA" id="ARBA00022771"/>
    </source>
</evidence>
<evidence type="ECO:0000256" key="2">
    <source>
        <dbReference type="ARBA" id="ARBA00022723"/>
    </source>
</evidence>
<evidence type="ECO:0000256" key="4">
    <source>
        <dbReference type="ARBA" id="ARBA00022833"/>
    </source>
</evidence>
<dbReference type="Proteomes" id="UP000095009">
    <property type="component" value="Unassembled WGS sequence"/>
</dbReference>
<keyword evidence="4" id="KW-0862">Zinc</keyword>
<dbReference type="InterPro" id="IPR036236">
    <property type="entry name" value="Znf_C2H2_sf"/>
</dbReference>
<name>A0A1E3PSL3_9ASCO</name>
<dbReference type="OrthoDB" id="76567at2759"/>
<evidence type="ECO:0000256" key="7">
    <source>
        <dbReference type="ARBA" id="ARBA00023274"/>
    </source>
</evidence>
<evidence type="ECO:0000259" key="8">
    <source>
        <dbReference type="PROSITE" id="PS50171"/>
    </source>
</evidence>
<dbReference type="PROSITE" id="PS50171">
    <property type="entry name" value="ZF_MATRIN"/>
    <property type="match status" value="1"/>
</dbReference>